<evidence type="ECO:0000313" key="4">
    <source>
        <dbReference type="EMBL" id="VAW09260.1"/>
    </source>
</evidence>
<reference evidence="4" key="1">
    <citation type="submission" date="2018-06" db="EMBL/GenBank/DDBJ databases">
        <authorList>
            <person name="Zhirakovskaya E."/>
        </authorList>
    </citation>
    <scope>NUCLEOTIDE SEQUENCE</scope>
</reference>
<feature type="domain" description="ATP-dependent DNA ligase family profile" evidence="3">
    <location>
        <begin position="113"/>
        <end position="226"/>
    </location>
</feature>
<dbReference type="Pfam" id="PF04679">
    <property type="entry name" value="DNA_ligase_A_C"/>
    <property type="match status" value="1"/>
</dbReference>
<dbReference type="InterPro" id="IPR050191">
    <property type="entry name" value="ATP-dep_DNA_ligase"/>
</dbReference>
<sequence>MQWNVVPPIDTMEAKTKTSLPLGPGWAYEPKWDGFRCVAYGGDLRLDSRAKKPLLRYFPELVAILEQLPADAVVDGEVVIITDDHLDFVALQQRIHPAESRINKLSAETPAQLVAFDLIALDGVDMRERPFSERRVRLERLLSTLGEGWNLTPSTTDFDTGLKWFDEFEAAGCDGIVAKALDAAYQGGQRAMVKVKHRRTVDVVVGGYRIHRDGDKVGSLLLGLYNNADELHFIGHCSGFSNHDRTEMLARFEELRSEESFGSGRMPGAESRWSGGKDMSWVPVRPGVVVEISYDQLTGNAFRHATRFERWRPDKTPEMCTMGQLERPTGPGIETVFGSP</sequence>
<dbReference type="InterPro" id="IPR044117">
    <property type="entry name" value="OBF_LigC-like"/>
</dbReference>
<dbReference type="InterPro" id="IPR012309">
    <property type="entry name" value="DNA_ligase_ATP-dep_C"/>
</dbReference>
<dbReference type="EMBL" id="UOEK01000542">
    <property type="protein sequence ID" value="VAW09260.1"/>
    <property type="molecule type" value="Genomic_DNA"/>
</dbReference>
<dbReference type="PANTHER" id="PTHR45674">
    <property type="entry name" value="DNA LIGASE 1/3 FAMILY MEMBER"/>
    <property type="match status" value="1"/>
</dbReference>
<dbReference type="Pfam" id="PF01068">
    <property type="entry name" value="DNA_ligase_A_M"/>
    <property type="match status" value="1"/>
</dbReference>
<dbReference type="GO" id="GO:0005524">
    <property type="term" value="F:ATP binding"/>
    <property type="evidence" value="ECO:0007669"/>
    <property type="project" value="InterPro"/>
</dbReference>
<comment type="similarity">
    <text evidence="1">Belongs to the ATP-dependent DNA ligase family.</text>
</comment>
<dbReference type="GO" id="GO:0003910">
    <property type="term" value="F:DNA ligase (ATP) activity"/>
    <property type="evidence" value="ECO:0007669"/>
    <property type="project" value="UniProtKB-EC"/>
</dbReference>
<dbReference type="PROSITE" id="PS50160">
    <property type="entry name" value="DNA_LIGASE_A3"/>
    <property type="match status" value="1"/>
</dbReference>
<organism evidence="4">
    <name type="scientific">hydrothermal vent metagenome</name>
    <dbReference type="NCBI Taxonomy" id="652676"/>
    <lineage>
        <taxon>unclassified sequences</taxon>
        <taxon>metagenomes</taxon>
        <taxon>ecological metagenomes</taxon>
    </lineage>
</organism>
<dbReference type="CDD" id="cd07970">
    <property type="entry name" value="OBF_DNA_ligase_LigC"/>
    <property type="match status" value="1"/>
</dbReference>
<dbReference type="PANTHER" id="PTHR45674:SF4">
    <property type="entry name" value="DNA LIGASE 1"/>
    <property type="match status" value="1"/>
</dbReference>
<keyword evidence="2 4" id="KW-0436">Ligase</keyword>
<dbReference type="Gene3D" id="3.30.470.30">
    <property type="entry name" value="DNA ligase/mRNA capping enzyme"/>
    <property type="match status" value="1"/>
</dbReference>
<proteinExistence type="inferred from homology"/>
<dbReference type="NCBIfam" id="NF006078">
    <property type="entry name" value="PRK08224.1"/>
    <property type="match status" value="1"/>
</dbReference>
<dbReference type="GO" id="GO:0006281">
    <property type="term" value="P:DNA repair"/>
    <property type="evidence" value="ECO:0007669"/>
    <property type="project" value="InterPro"/>
</dbReference>
<name>A0A3B0SXJ5_9ZZZZ</name>
<dbReference type="InterPro" id="IPR012310">
    <property type="entry name" value="DNA_ligase_ATP-dep_cent"/>
</dbReference>
<evidence type="ECO:0000256" key="1">
    <source>
        <dbReference type="ARBA" id="ARBA00007572"/>
    </source>
</evidence>
<dbReference type="InterPro" id="IPR012340">
    <property type="entry name" value="NA-bd_OB-fold"/>
</dbReference>
<dbReference type="Gene3D" id="2.40.50.140">
    <property type="entry name" value="Nucleic acid-binding proteins"/>
    <property type="match status" value="1"/>
</dbReference>
<accession>A0A3B0SXJ5</accession>
<dbReference type="EC" id="6.5.1.1" evidence="4"/>
<dbReference type="AlphaFoldDB" id="A0A3B0SXJ5"/>
<protein>
    <submittedName>
        <fullName evidence="4">ATP-dependent DNA ligase LigC</fullName>
        <ecNumber evidence="4">6.5.1.1</ecNumber>
    </submittedName>
</protein>
<dbReference type="InterPro" id="IPR044119">
    <property type="entry name" value="Adenylation_LigC-like"/>
</dbReference>
<dbReference type="GO" id="GO:0006310">
    <property type="term" value="P:DNA recombination"/>
    <property type="evidence" value="ECO:0007669"/>
    <property type="project" value="InterPro"/>
</dbReference>
<evidence type="ECO:0000256" key="2">
    <source>
        <dbReference type="ARBA" id="ARBA00022598"/>
    </source>
</evidence>
<dbReference type="CDD" id="cd07905">
    <property type="entry name" value="Adenylation_DNA_ligase_LigC"/>
    <property type="match status" value="1"/>
</dbReference>
<gene>
    <name evidence="4" type="ORF">MNBD_ACTINO02-991</name>
</gene>
<evidence type="ECO:0000259" key="3">
    <source>
        <dbReference type="PROSITE" id="PS50160"/>
    </source>
</evidence>
<dbReference type="SUPFAM" id="SSF50249">
    <property type="entry name" value="Nucleic acid-binding proteins"/>
    <property type="match status" value="1"/>
</dbReference>
<dbReference type="SUPFAM" id="SSF56091">
    <property type="entry name" value="DNA ligase/mRNA capping enzyme, catalytic domain"/>
    <property type="match status" value="1"/>
</dbReference>